<gene>
    <name evidence="1" type="ORF">S01H4_16693</name>
</gene>
<reference evidence="1" key="1">
    <citation type="journal article" date="2014" name="Front. Microbiol.">
        <title>High frequency of phylogenetically diverse reductive dehalogenase-homologous genes in deep subseafloor sedimentary metagenomes.</title>
        <authorList>
            <person name="Kawai M."/>
            <person name="Futagami T."/>
            <person name="Toyoda A."/>
            <person name="Takaki Y."/>
            <person name="Nishi S."/>
            <person name="Hori S."/>
            <person name="Arai W."/>
            <person name="Tsubouchi T."/>
            <person name="Morono Y."/>
            <person name="Uchiyama I."/>
            <person name="Ito T."/>
            <person name="Fujiyama A."/>
            <person name="Inagaki F."/>
            <person name="Takami H."/>
        </authorList>
    </citation>
    <scope>NUCLEOTIDE SEQUENCE</scope>
    <source>
        <strain evidence="1">Expedition CK06-06</strain>
    </source>
</reference>
<accession>X0ZDH0</accession>
<protein>
    <submittedName>
        <fullName evidence="1">Uncharacterized protein</fullName>
    </submittedName>
</protein>
<dbReference type="AlphaFoldDB" id="X0ZDH0"/>
<comment type="caution">
    <text evidence="1">The sequence shown here is derived from an EMBL/GenBank/DDBJ whole genome shotgun (WGS) entry which is preliminary data.</text>
</comment>
<name>X0ZDH0_9ZZZZ</name>
<dbReference type="EMBL" id="BART01007323">
    <property type="protein sequence ID" value="GAG56247.1"/>
    <property type="molecule type" value="Genomic_DNA"/>
</dbReference>
<organism evidence="1">
    <name type="scientific">marine sediment metagenome</name>
    <dbReference type="NCBI Taxonomy" id="412755"/>
    <lineage>
        <taxon>unclassified sequences</taxon>
        <taxon>metagenomes</taxon>
        <taxon>ecological metagenomes</taxon>
    </lineage>
</organism>
<evidence type="ECO:0000313" key="1">
    <source>
        <dbReference type="EMBL" id="GAG56247.1"/>
    </source>
</evidence>
<sequence>MKKMVERKISYKFLDIINYAICEAVNDFLDGKELEFFRKVGEHHLKEASERNLLDLEIDDKPLDNLIKVARYLESMGYMEKISIKKLSESEAVIEMSGVSVTDSSVKMLKQGKHPSHYMTNLMQATLRTMNISAELRDMDYNAETGFFREYWKILD</sequence>
<proteinExistence type="predicted"/>